<feature type="domain" description="Gfo/Idh/MocA-like oxidoreductase N-terminal" evidence="1">
    <location>
        <begin position="32"/>
        <end position="82"/>
    </location>
</feature>
<evidence type="ECO:0000313" key="4">
    <source>
        <dbReference type="Proteomes" id="UP001596548"/>
    </source>
</evidence>
<name>A0ABW2HVE6_9ACTN</name>
<organism evidence="3 4">
    <name type="scientific">Paractinoplanes rhizophilus</name>
    <dbReference type="NCBI Taxonomy" id="1416877"/>
    <lineage>
        <taxon>Bacteria</taxon>
        <taxon>Bacillati</taxon>
        <taxon>Actinomycetota</taxon>
        <taxon>Actinomycetes</taxon>
        <taxon>Micromonosporales</taxon>
        <taxon>Micromonosporaceae</taxon>
        <taxon>Paractinoplanes</taxon>
    </lineage>
</organism>
<protein>
    <submittedName>
        <fullName evidence="3">Gfo/Idh/MocA family protein</fullName>
    </submittedName>
</protein>
<dbReference type="SUPFAM" id="SSF51735">
    <property type="entry name" value="NAD(P)-binding Rossmann-fold domains"/>
    <property type="match status" value="1"/>
</dbReference>
<dbReference type="PANTHER" id="PTHR43249">
    <property type="entry name" value="UDP-N-ACETYL-2-AMINO-2-DEOXY-D-GLUCURONATE OXIDASE"/>
    <property type="match status" value="1"/>
</dbReference>
<dbReference type="Pfam" id="PF01408">
    <property type="entry name" value="GFO_IDH_MocA"/>
    <property type="match status" value="1"/>
</dbReference>
<dbReference type="InterPro" id="IPR036291">
    <property type="entry name" value="NAD(P)-bd_dom_sf"/>
</dbReference>
<dbReference type="PANTHER" id="PTHR43249:SF1">
    <property type="entry name" value="D-GLUCOSIDE 3-DEHYDROGENASE"/>
    <property type="match status" value="1"/>
</dbReference>
<dbReference type="Gene3D" id="3.30.360.10">
    <property type="entry name" value="Dihydrodipicolinate Reductase, domain 2"/>
    <property type="match status" value="1"/>
</dbReference>
<dbReference type="Pfam" id="PF22725">
    <property type="entry name" value="GFO_IDH_MocA_C3"/>
    <property type="match status" value="1"/>
</dbReference>
<feature type="domain" description="GFO/IDH/MocA-like oxidoreductase" evidence="2">
    <location>
        <begin position="109"/>
        <end position="222"/>
    </location>
</feature>
<dbReference type="Gene3D" id="3.40.50.720">
    <property type="entry name" value="NAD(P)-binding Rossmann-like Domain"/>
    <property type="match status" value="1"/>
</dbReference>
<dbReference type="SUPFAM" id="SSF55347">
    <property type="entry name" value="Glyceraldehyde-3-phosphate dehydrogenase-like, C-terminal domain"/>
    <property type="match status" value="1"/>
</dbReference>
<dbReference type="InterPro" id="IPR055170">
    <property type="entry name" value="GFO_IDH_MocA-like_dom"/>
</dbReference>
<gene>
    <name evidence="3" type="ORF">ACFQS1_24280</name>
</gene>
<evidence type="ECO:0000259" key="1">
    <source>
        <dbReference type="Pfam" id="PF01408"/>
    </source>
</evidence>
<accession>A0ABW2HVE6</accession>
<sequence>MTRVAVVGRGDVSVVHLAAIEKLGAKLVGAGEQPDVVHVCTPHDQHVPVAIEALENGAHVFLEKPVAHTVAEAERLVTAAKRFPHRKVGVCLQNRYNTASEVARRRLADLGEIRGASATVLWHRGQSYYRAKPWRGAKARSGGGVLINQAIHTIDLLQWLVGDVIAVTGHAGRYSGYDIDVEDTAGLILDHANGARSVLFATVANATDSPVTIEIVTEKATLSLRGDLTISHEDGTVEVIPERRASTGGRAYWGASHELIIADFYRSLAGPEPFWIGPAEALRSQQIIDAVYCQNH</sequence>
<evidence type="ECO:0000313" key="3">
    <source>
        <dbReference type="EMBL" id="MFC7277122.1"/>
    </source>
</evidence>
<dbReference type="EMBL" id="JBHTBJ010000019">
    <property type="protein sequence ID" value="MFC7277122.1"/>
    <property type="molecule type" value="Genomic_DNA"/>
</dbReference>
<reference evidence="4" key="1">
    <citation type="journal article" date="2019" name="Int. J. Syst. Evol. Microbiol.">
        <title>The Global Catalogue of Microorganisms (GCM) 10K type strain sequencing project: providing services to taxonomists for standard genome sequencing and annotation.</title>
        <authorList>
            <consortium name="The Broad Institute Genomics Platform"/>
            <consortium name="The Broad Institute Genome Sequencing Center for Infectious Disease"/>
            <person name="Wu L."/>
            <person name="Ma J."/>
        </authorList>
    </citation>
    <scope>NUCLEOTIDE SEQUENCE [LARGE SCALE GENOMIC DNA]</scope>
    <source>
        <strain evidence="4">XZYJT-10</strain>
    </source>
</reference>
<dbReference type="Proteomes" id="UP001596548">
    <property type="component" value="Unassembled WGS sequence"/>
</dbReference>
<dbReference type="InterPro" id="IPR000683">
    <property type="entry name" value="Gfo/Idh/MocA-like_OxRdtase_N"/>
</dbReference>
<keyword evidence="4" id="KW-1185">Reference proteome</keyword>
<comment type="caution">
    <text evidence="3">The sequence shown here is derived from an EMBL/GenBank/DDBJ whole genome shotgun (WGS) entry which is preliminary data.</text>
</comment>
<evidence type="ECO:0000259" key="2">
    <source>
        <dbReference type="Pfam" id="PF22725"/>
    </source>
</evidence>
<dbReference type="InterPro" id="IPR052515">
    <property type="entry name" value="Gfo/Idh/MocA_Oxidoreductase"/>
</dbReference>
<proteinExistence type="predicted"/>
<dbReference type="RefSeq" id="WP_378972309.1">
    <property type="nucleotide sequence ID" value="NZ_JBHTBJ010000019.1"/>
</dbReference>